<comment type="caution">
    <text evidence="8">The sequence shown here is derived from an EMBL/GenBank/DDBJ whole genome shotgun (WGS) entry which is preliminary data.</text>
</comment>
<dbReference type="PROSITE" id="PS00099">
    <property type="entry name" value="THIOLASE_3"/>
    <property type="match status" value="1"/>
</dbReference>
<keyword evidence="2 5" id="KW-0808">Transferase</keyword>
<gene>
    <name evidence="8" type="primary">bktB</name>
    <name evidence="8" type="ORF">JI742_11895</name>
</gene>
<dbReference type="PIRSF" id="PIRSF000429">
    <property type="entry name" value="Ac-CoA_Ac_transf"/>
    <property type="match status" value="1"/>
</dbReference>
<dbReference type="InterPro" id="IPR020615">
    <property type="entry name" value="Thiolase_acyl_enz_int_AS"/>
</dbReference>
<organism evidence="8 9">
    <name type="scientific">Aquariibacter lacus</name>
    <dbReference type="NCBI Taxonomy" id="2801332"/>
    <lineage>
        <taxon>Bacteria</taxon>
        <taxon>Pseudomonadati</taxon>
        <taxon>Pseudomonadota</taxon>
        <taxon>Betaproteobacteria</taxon>
        <taxon>Burkholderiales</taxon>
        <taxon>Sphaerotilaceae</taxon>
        <taxon>Aquariibacter</taxon>
    </lineage>
</organism>
<dbReference type="GO" id="GO:0003988">
    <property type="term" value="F:acetyl-CoA C-acyltransferase activity"/>
    <property type="evidence" value="ECO:0007669"/>
    <property type="project" value="UniProtKB-ARBA"/>
</dbReference>
<feature type="domain" description="Thiolase N-terminal" evidence="6">
    <location>
        <begin position="6"/>
        <end position="263"/>
    </location>
</feature>
<dbReference type="NCBIfam" id="NF006552">
    <property type="entry name" value="PRK09051.1"/>
    <property type="match status" value="1"/>
</dbReference>
<evidence type="ECO:0000256" key="3">
    <source>
        <dbReference type="ARBA" id="ARBA00023315"/>
    </source>
</evidence>
<keyword evidence="9" id="KW-1185">Reference proteome</keyword>
<evidence type="ECO:0000313" key="9">
    <source>
        <dbReference type="Proteomes" id="UP000643207"/>
    </source>
</evidence>
<accession>A0A9X1BRC5</accession>
<feature type="active site" description="Proton acceptor" evidence="4">
    <location>
        <position position="350"/>
    </location>
</feature>
<feature type="active site" description="Acyl-thioester intermediate" evidence="4">
    <location>
        <position position="91"/>
    </location>
</feature>
<evidence type="ECO:0000256" key="4">
    <source>
        <dbReference type="PIRSR" id="PIRSR000429-1"/>
    </source>
</evidence>
<dbReference type="Pfam" id="PF02803">
    <property type="entry name" value="Thiolase_C"/>
    <property type="match status" value="1"/>
</dbReference>
<dbReference type="InterPro" id="IPR016039">
    <property type="entry name" value="Thiolase-like"/>
</dbReference>
<dbReference type="InterPro" id="IPR020616">
    <property type="entry name" value="Thiolase_N"/>
</dbReference>
<dbReference type="SUPFAM" id="SSF53901">
    <property type="entry name" value="Thiolase-like"/>
    <property type="match status" value="2"/>
</dbReference>
<dbReference type="PANTHER" id="PTHR18919">
    <property type="entry name" value="ACETYL-COA C-ACYLTRANSFERASE"/>
    <property type="match status" value="1"/>
</dbReference>
<evidence type="ECO:0000256" key="1">
    <source>
        <dbReference type="ARBA" id="ARBA00010982"/>
    </source>
</evidence>
<dbReference type="InterPro" id="IPR020617">
    <property type="entry name" value="Thiolase_C"/>
</dbReference>
<dbReference type="InterPro" id="IPR020610">
    <property type="entry name" value="Thiolase_AS"/>
</dbReference>
<dbReference type="InterPro" id="IPR002155">
    <property type="entry name" value="Thiolase"/>
</dbReference>
<evidence type="ECO:0000259" key="6">
    <source>
        <dbReference type="Pfam" id="PF00108"/>
    </source>
</evidence>
<dbReference type="CDD" id="cd00751">
    <property type="entry name" value="thiolase"/>
    <property type="match status" value="1"/>
</dbReference>
<dbReference type="RefSeq" id="WP_201827144.1">
    <property type="nucleotide sequence ID" value="NZ_JAERRA010000002.1"/>
</dbReference>
<dbReference type="PROSITE" id="PS00098">
    <property type="entry name" value="THIOLASE_1"/>
    <property type="match status" value="1"/>
</dbReference>
<dbReference type="EMBL" id="JAERRA010000002">
    <property type="protein sequence ID" value="MBL0720586.1"/>
    <property type="molecule type" value="Genomic_DNA"/>
</dbReference>
<evidence type="ECO:0000313" key="8">
    <source>
        <dbReference type="EMBL" id="MBL0720586.1"/>
    </source>
</evidence>
<proteinExistence type="inferred from homology"/>
<dbReference type="AlphaFoldDB" id="A0A9X1BRC5"/>
<name>A0A9X1BRC5_9BURK</name>
<dbReference type="NCBIfam" id="TIGR01930">
    <property type="entry name" value="AcCoA-C-Actrans"/>
    <property type="match status" value="1"/>
</dbReference>
<sequence length="394" mass="40353">MSAAEIFVVGAARAPIGAFGGSLKDLPLAKLATHAVAAALQRAGVATETVGQLIMGNVVPGEPRDAYLSRVAAIEAGLPKEVTAYNVNRLCGSGLQAIVCAVQSLALGDTEVAVGAGAESMSRGAYVLPSARWGARMGDVQALDYVVGALHDPFQTIHMGVTAENVAAQCGISREQQDALALESQRRAARAIAEGRFKSQIAPVEIVGRKGTVVFDTDEHVRPDTTLEALAKMRPAFKKDGSVTAGNASGINDGAAALVLASAAAVKAQGLKPLARVVSYGHGGVEPATMGLGPVPATRMALGRAGLKVQDLSVIESNEAFAAQALAVAQQLDFDPERLNPNGSGISLGHPIGATGAILATKLIYELQRSGGRYGLATMCIGGGQGIAMVFERV</sequence>
<evidence type="ECO:0000256" key="5">
    <source>
        <dbReference type="RuleBase" id="RU003557"/>
    </source>
</evidence>
<dbReference type="Proteomes" id="UP000643207">
    <property type="component" value="Unassembled WGS sequence"/>
</dbReference>
<evidence type="ECO:0000256" key="2">
    <source>
        <dbReference type="ARBA" id="ARBA00022679"/>
    </source>
</evidence>
<comment type="similarity">
    <text evidence="1 5">Belongs to the thiolase-like superfamily. Thiolase family.</text>
</comment>
<dbReference type="FunFam" id="3.40.47.10:FF:000010">
    <property type="entry name" value="Acetyl-CoA acetyltransferase (Thiolase)"/>
    <property type="match status" value="1"/>
</dbReference>
<protein>
    <submittedName>
        <fullName evidence="8">Beta-ketothiolase BktB</fullName>
    </submittedName>
</protein>
<dbReference type="Gene3D" id="3.40.47.10">
    <property type="match status" value="2"/>
</dbReference>
<feature type="domain" description="Thiolase C-terminal" evidence="7">
    <location>
        <begin position="271"/>
        <end position="393"/>
    </location>
</feature>
<evidence type="ECO:0000259" key="7">
    <source>
        <dbReference type="Pfam" id="PF02803"/>
    </source>
</evidence>
<dbReference type="PANTHER" id="PTHR18919:SF107">
    <property type="entry name" value="ACETYL-COA ACETYLTRANSFERASE, CYTOSOLIC"/>
    <property type="match status" value="1"/>
</dbReference>
<dbReference type="Pfam" id="PF00108">
    <property type="entry name" value="Thiolase_N"/>
    <property type="match status" value="1"/>
</dbReference>
<dbReference type="GO" id="GO:0044281">
    <property type="term" value="P:small molecule metabolic process"/>
    <property type="evidence" value="ECO:0007669"/>
    <property type="project" value="UniProtKB-ARBA"/>
</dbReference>
<keyword evidence="3 5" id="KW-0012">Acyltransferase</keyword>
<reference evidence="8 9" key="1">
    <citation type="submission" date="2021-01" db="EMBL/GenBank/DDBJ databases">
        <title>Piscinibacter sp. Jin2 Genome sequencing and assembly.</title>
        <authorList>
            <person name="Kim I."/>
        </authorList>
    </citation>
    <scope>NUCLEOTIDE SEQUENCE [LARGE SCALE GENOMIC DNA]</scope>
    <source>
        <strain evidence="8 9">Jin2</strain>
    </source>
</reference>
<feature type="active site" description="Proton acceptor" evidence="4">
    <location>
        <position position="380"/>
    </location>
</feature>